<dbReference type="EMBL" id="JXXN02000062">
    <property type="protein sequence ID" value="THD28824.1"/>
    <property type="molecule type" value="Genomic_DNA"/>
</dbReference>
<organism evidence="3 4">
    <name type="scientific">Fasciola hepatica</name>
    <name type="common">Liver fluke</name>
    <dbReference type="NCBI Taxonomy" id="6192"/>
    <lineage>
        <taxon>Eukaryota</taxon>
        <taxon>Metazoa</taxon>
        <taxon>Spiralia</taxon>
        <taxon>Lophotrochozoa</taxon>
        <taxon>Platyhelminthes</taxon>
        <taxon>Trematoda</taxon>
        <taxon>Digenea</taxon>
        <taxon>Plagiorchiida</taxon>
        <taxon>Echinostomata</taxon>
        <taxon>Echinostomatoidea</taxon>
        <taxon>Fasciolidae</taxon>
        <taxon>Fasciola</taxon>
    </lineage>
</organism>
<keyword evidence="2" id="KW-1133">Transmembrane helix</keyword>
<protein>
    <submittedName>
        <fullName evidence="3">Uncharacterized protein</fullName>
    </submittedName>
</protein>
<proteinExistence type="predicted"/>
<feature type="region of interest" description="Disordered" evidence="1">
    <location>
        <begin position="189"/>
        <end position="247"/>
    </location>
</feature>
<feature type="compositionally biased region" description="Polar residues" evidence="1">
    <location>
        <begin position="586"/>
        <end position="622"/>
    </location>
</feature>
<feature type="transmembrane region" description="Helical" evidence="2">
    <location>
        <begin position="21"/>
        <end position="42"/>
    </location>
</feature>
<feature type="region of interest" description="Disordered" evidence="1">
    <location>
        <begin position="669"/>
        <end position="688"/>
    </location>
</feature>
<feature type="region of interest" description="Disordered" evidence="1">
    <location>
        <begin position="537"/>
        <end position="622"/>
    </location>
</feature>
<accession>A0A4E0RRU8</accession>
<keyword evidence="2" id="KW-0472">Membrane</keyword>
<dbReference type="AlphaFoldDB" id="A0A4E0RRU8"/>
<keyword evidence="4" id="KW-1185">Reference proteome</keyword>
<dbReference type="Proteomes" id="UP000230066">
    <property type="component" value="Unassembled WGS sequence"/>
</dbReference>
<name>A0A4E0RRU8_FASHE</name>
<evidence type="ECO:0000313" key="4">
    <source>
        <dbReference type="Proteomes" id="UP000230066"/>
    </source>
</evidence>
<gene>
    <name evidence="3" type="ORF">D915_000343</name>
</gene>
<evidence type="ECO:0000256" key="2">
    <source>
        <dbReference type="SAM" id="Phobius"/>
    </source>
</evidence>
<feature type="compositionally biased region" description="Polar residues" evidence="1">
    <location>
        <begin position="234"/>
        <end position="244"/>
    </location>
</feature>
<evidence type="ECO:0000313" key="3">
    <source>
        <dbReference type="EMBL" id="THD28824.1"/>
    </source>
</evidence>
<comment type="caution">
    <text evidence="3">The sequence shown here is derived from an EMBL/GenBank/DDBJ whole genome shotgun (WGS) entry which is preliminary data.</text>
</comment>
<evidence type="ECO:0000256" key="1">
    <source>
        <dbReference type="SAM" id="MobiDB-lite"/>
    </source>
</evidence>
<keyword evidence="2" id="KW-0812">Transmembrane</keyword>
<feature type="compositionally biased region" description="Polar residues" evidence="1">
    <location>
        <begin position="556"/>
        <end position="573"/>
    </location>
</feature>
<sequence length="810" mass="87016">MSAFNPPIENYYMFQMFRDRVFVEQGIIYLLFLVISSVRVSAATGGLPLSLNFDPPADRVRLDAPLTVRCELSTGDTDSRVQSPVTDGVSMLLHCPIAPWGSFCFLNCKSACADEEPGKCPFIGDFGNVTCQKVVTQEGHIKYEYTIPSLTRRWLTHRDSNEPGFYCRSAGLKTPEVWLTKTKDPPNAKPFVFVPNSQNPPIQQAGPETPALSVESHRSGPEPNPSREVPFPKNSASSAQSNKEANYKGKLNSDAEEIIVIPKSDLEAKTAAITREILIVGAIVIVFVSVILNVFCCIRCALIRQYSKTKGPVHMQHLFCMAEEIRNARLVRQVRGGGPPGGAGGGTGVTSSLLVDHWDQSKSDGYRFGHSIPDGSFASGSRILIPNSSITLDPYHTSAGGQSNIIHGSEMIMNSNCGPTGMLISGAFSDTNSNKTAGVDVHTRYMPDGRIATLQSGSAFSLVSAAGMHPNASSSVAGSDRRSKTSSLVMAPGQQVVQLWGAAPGQKHLITSVPAGYYIQSHQMEIAGSQAMGSDGLGSCLDSTGQPDNSVLEPYQPSSSGISTLRRNSSSNKGPLPGTQDMKGLSSPSNIHQQQQQAITSPDESSVSFIPTTVEPSPMLNRTQPMGLSQPQLTNPALMARLNSSNSNPQLMHNFTPVYALIGTPISHSDSGTGSGSGPLHSGDSHSGLVTASGAVKVQTTSLLENSSATSNGLKKGGVFMPQNRSSTSIHMYPYPSYKRRRMHAMNSYERRRARLKQRNELDASTEDDVSDWSESLMKSIETPKGPVFTCHLSCDSASSPSLTVNKIRD</sequence>
<reference evidence="3" key="1">
    <citation type="submission" date="2019-03" db="EMBL/GenBank/DDBJ databases">
        <title>Improved annotation for the trematode Fasciola hepatica.</title>
        <authorList>
            <person name="Choi Y.-J."/>
            <person name="Martin J."/>
            <person name="Mitreva M."/>
        </authorList>
    </citation>
    <scope>NUCLEOTIDE SEQUENCE [LARGE SCALE GENOMIC DNA]</scope>
</reference>